<evidence type="ECO:0000313" key="2">
    <source>
        <dbReference type="Proteomes" id="UP000006718"/>
    </source>
</evidence>
<dbReference type="PANTHER" id="PTHR11667:SF27">
    <property type="entry name" value="ADENYLATE KINASE"/>
    <property type="match status" value="1"/>
</dbReference>
<dbReference type="PANTHER" id="PTHR11667">
    <property type="match status" value="1"/>
</dbReference>
<dbReference type="InParanoid" id="F7EYA6"/>
<dbReference type="VEuPathDB" id="HostDB:ENSMMUG00000030563"/>
<dbReference type="AlphaFoldDB" id="F7EYA6"/>
<protein>
    <submittedName>
        <fullName evidence="1">Uncharacterized protein</fullName>
    </submittedName>
</protein>
<dbReference type="OMA" id="NGIHIMC"/>
<dbReference type="GeneTree" id="ENSGT00390000014818"/>
<dbReference type="Proteomes" id="UP000006718">
    <property type="component" value="Chromosome 9"/>
</dbReference>
<dbReference type="Ensembl" id="ENSMMUT00000042863.3">
    <property type="protein sequence ID" value="ENSMMUP00000035874.3"/>
    <property type="gene ID" value="ENSMMUG00000030563.3"/>
</dbReference>
<accession>F7EYA6</accession>
<keyword evidence="2" id="KW-1185">Reference proteome</keyword>
<evidence type="ECO:0000313" key="1">
    <source>
        <dbReference type="Ensembl" id="ENSMMUP00000035874.3"/>
    </source>
</evidence>
<reference evidence="2" key="1">
    <citation type="journal article" date="2007" name="Science">
        <title>Evolutionary and biomedical insights from the rhesus macaque genome.</title>
        <authorList>
            <person name="Gibbs R.A."/>
            <person name="Rogers J."/>
            <person name="Katze M.G."/>
            <person name="Bumgarner R."/>
            <person name="Weinstock G.M."/>
            <person name="Mardis E.R."/>
            <person name="Remington K.A."/>
            <person name="Strausberg R.L."/>
            <person name="Venter J.C."/>
            <person name="Wilson R.K."/>
            <person name="Batzer M.A."/>
            <person name="Bustamante C.D."/>
            <person name="Eichler E.E."/>
            <person name="Hahn M.W."/>
            <person name="Hardison R.C."/>
            <person name="Makova K.D."/>
            <person name="Miller W."/>
            <person name="Milosavljevic A."/>
            <person name="Palermo R.E."/>
            <person name="Siepel A."/>
            <person name="Sikela J.M."/>
            <person name="Attaway T."/>
            <person name="Bell S."/>
            <person name="Bernard K.E."/>
            <person name="Buhay C.J."/>
            <person name="Chandrabose M.N."/>
            <person name="Dao M."/>
            <person name="Davis C."/>
            <person name="Delehaunty K.D."/>
            <person name="Ding Y."/>
            <person name="Dinh H.H."/>
            <person name="Dugan-Rocha S."/>
            <person name="Fulton L.A."/>
            <person name="Gabisi R.A."/>
            <person name="Garner T.T."/>
            <person name="Godfrey J."/>
            <person name="Hawes A.C."/>
            <person name="Hernandez J."/>
            <person name="Hines S."/>
            <person name="Holder M."/>
            <person name="Hume J."/>
            <person name="Jhangiani S.N."/>
            <person name="Joshi V."/>
            <person name="Khan Z.M."/>
            <person name="Kirkness E.F."/>
            <person name="Cree A."/>
            <person name="Fowler R.G."/>
            <person name="Lee S."/>
            <person name="Lewis L.R."/>
            <person name="Li Z."/>
            <person name="Liu Y.-S."/>
            <person name="Moore S.M."/>
            <person name="Muzny D."/>
            <person name="Nazareth L.V."/>
            <person name="Ngo D.N."/>
            <person name="Okwuonu G.O."/>
            <person name="Pai G."/>
            <person name="Parker D."/>
            <person name="Paul H.A."/>
            <person name="Pfannkoch C."/>
            <person name="Pohl C.S."/>
            <person name="Rogers Y.-H.C."/>
            <person name="Ruiz S.J."/>
            <person name="Sabo A."/>
            <person name="Santibanez J."/>
            <person name="Schneider B.W."/>
            <person name="Smith S.M."/>
            <person name="Sodergren E."/>
            <person name="Svatek A.F."/>
            <person name="Utterback T.R."/>
            <person name="Vattathil S."/>
            <person name="Warren W."/>
            <person name="White C.S."/>
            <person name="Chinwalla A.T."/>
            <person name="Feng Y."/>
            <person name="Halpern A.L."/>
            <person name="Hillier L.W."/>
            <person name="Huang X."/>
            <person name="Minx P."/>
            <person name="Nelson J.O."/>
            <person name="Pepin K.H."/>
            <person name="Qin X."/>
            <person name="Sutton G.G."/>
            <person name="Venter E."/>
            <person name="Walenz B.P."/>
            <person name="Wallis J.W."/>
            <person name="Worley K.C."/>
            <person name="Yang S.-P."/>
            <person name="Jones S.M."/>
            <person name="Marra M.A."/>
            <person name="Rocchi M."/>
            <person name="Schein J.E."/>
            <person name="Baertsch R."/>
            <person name="Clarke L."/>
            <person name="Csuros M."/>
            <person name="Glasscock J."/>
            <person name="Harris R.A."/>
            <person name="Havlak P."/>
            <person name="Jackson A.R."/>
            <person name="Jiang H."/>
            <person name="Liu Y."/>
            <person name="Messina D.N."/>
            <person name="Shen Y."/>
            <person name="Song H.X.-Z."/>
            <person name="Wylie T."/>
            <person name="Zhang L."/>
            <person name="Birney E."/>
            <person name="Han K."/>
            <person name="Konkel M.K."/>
            <person name="Lee J."/>
            <person name="Smit A.F.A."/>
            <person name="Ullmer B."/>
            <person name="Wang H."/>
            <person name="Xing J."/>
            <person name="Burhans R."/>
            <person name="Cheng Z."/>
            <person name="Karro J.E."/>
            <person name="Ma J."/>
            <person name="Raney B."/>
            <person name="She X."/>
            <person name="Cox M.J."/>
            <person name="Demuth J.P."/>
            <person name="Dumas L.J."/>
            <person name="Han S.-G."/>
            <person name="Hopkins J."/>
            <person name="Karimpour-Fard A."/>
            <person name="Kim Y.H."/>
            <person name="Pollack J.R."/>
            <person name="Vinar T."/>
            <person name="Addo-Quaye C."/>
            <person name="Degenhardt J."/>
            <person name="Denby A."/>
            <person name="Hubisz M.J."/>
            <person name="Indap A."/>
            <person name="Kosiol C."/>
            <person name="Lahn B.T."/>
            <person name="Lawson H.A."/>
            <person name="Marklein A."/>
            <person name="Nielsen R."/>
            <person name="Vallender E.J."/>
            <person name="Clark A.G."/>
            <person name="Ferguson B."/>
            <person name="Hernandez R.D."/>
            <person name="Hirani K."/>
            <person name="Kehrer-Sawatzki H."/>
            <person name="Kolb J."/>
            <person name="Patil S."/>
            <person name="Pu L.-L."/>
            <person name="Ren Y."/>
            <person name="Smith D.G."/>
            <person name="Wheeler D.A."/>
            <person name="Schenck I."/>
            <person name="Ball E.V."/>
            <person name="Chen R."/>
            <person name="Cooper D.N."/>
            <person name="Giardine B."/>
            <person name="Hsu F."/>
            <person name="Kent W.J."/>
            <person name="Lesk A."/>
            <person name="Nelson D.L."/>
            <person name="O'brien W.E."/>
            <person name="Pruefer K."/>
            <person name="Stenson P.D."/>
            <person name="Wallace J.C."/>
            <person name="Ke H."/>
            <person name="Liu X.-M."/>
            <person name="Wang P."/>
            <person name="Xiang A.P."/>
            <person name="Yang F."/>
            <person name="Barber G.P."/>
            <person name="Haussler D."/>
            <person name="Karolchik D."/>
            <person name="Kern A.D."/>
            <person name="Kuhn R.M."/>
            <person name="Smith K.E."/>
            <person name="Zwieg A.S."/>
        </authorList>
    </citation>
    <scope>NUCLEOTIDE SEQUENCE [LARGE SCALE GENOMIC DNA]</scope>
    <source>
        <strain evidence="2">17573</strain>
    </source>
</reference>
<dbReference type="eggNOG" id="KOG3166">
    <property type="taxonomic scope" value="Eukaryota"/>
</dbReference>
<organism evidence="1 2">
    <name type="scientific">Macaca mulatta</name>
    <name type="common">Rhesus macaque</name>
    <dbReference type="NCBI Taxonomy" id="9544"/>
    <lineage>
        <taxon>Eukaryota</taxon>
        <taxon>Metazoa</taxon>
        <taxon>Chordata</taxon>
        <taxon>Craniata</taxon>
        <taxon>Vertebrata</taxon>
        <taxon>Euteleostomi</taxon>
        <taxon>Mammalia</taxon>
        <taxon>Eutheria</taxon>
        <taxon>Euarchontoglires</taxon>
        <taxon>Primates</taxon>
        <taxon>Haplorrhini</taxon>
        <taxon>Catarrhini</taxon>
        <taxon>Cercopithecidae</taxon>
        <taxon>Cercopithecinae</taxon>
        <taxon>Macaca</taxon>
    </lineage>
</organism>
<reference evidence="1" key="4">
    <citation type="submission" date="2025-09" db="UniProtKB">
        <authorList>
            <consortium name="Ensembl"/>
        </authorList>
    </citation>
    <scope>IDENTIFICATION</scope>
    <source>
        <strain evidence="1">17573</strain>
    </source>
</reference>
<reference evidence="1" key="3">
    <citation type="submission" date="2025-08" db="UniProtKB">
        <authorList>
            <consortium name="Ensembl"/>
        </authorList>
    </citation>
    <scope>IDENTIFICATION</scope>
    <source>
        <strain evidence="1">17573</strain>
    </source>
</reference>
<dbReference type="PaxDb" id="9544-ENSMMUP00000004933"/>
<reference evidence="1" key="2">
    <citation type="submission" date="2019-01" db="EMBL/GenBank/DDBJ databases">
        <authorList>
            <person name="Graves T."/>
            <person name="Eichler E.E."/>
            <person name="Wilson R.K."/>
        </authorList>
    </citation>
    <scope>NUCLEOTIDE SEQUENCE [LARGE SCALE GENOMIC DNA]</scope>
    <source>
        <strain evidence="1">17573</strain>
    </source>
</reference>
<name>F7EYA6_MACMU</name>
<proteinExistence type="predicted"/>
<dbReference type="Bgee" id="ENSMMUG00000030563">
    <property type="expression patterns" value="Expressed in ileum and 20 other cell types or tissues"/>
</dbReference>
<sequence>MYRKLNSVHLTQLSGKFFSLCLFELGDTSHRLGTQDIAAPVTADLIVSVVVIGPDSFHQLSQSAFVFRVHLCEGDSGAGLPVDQTAQSGLPLDNAVRDPHFTTQGRQEDNQLDGIHVMCDHHQLSLLVLHQGGDGVNSCSKDRWSFSGDIPFASSFLLGPGQQPLLLLLFCLWSVLVGQLKQLSSCLAVQGLGELVNSRRHFQPLIEDGSLPLQPDIARPFHKAGEVSFGLDVLSNAKILRSFLKQGIHHFLGLLLFHDSRGRSHLLSLGLLSFRHLGRREERA</sequence>
<dbReference type="HOGENOM" id="CLU_055193_0_1_1"/>